<gene>
    <name evidence="2" type="ORF">PCOR1329_LOCUS42494</name>
</gene>
<dbReference type="EMBL" id="CAUYUJ010015105">
    <property type="protein sequence ID" value="CAK0849920.1"/>
    <property type="molecule type" value="Genomic_DNA"/>
</dbReference>
<proteinExistence type="predicted"/>
<feature type="compositionally biased region" description="Basic and acidic residues" evidence="1">
    <location>
        <begin position="1"/>
        <end position="14"/>
    </location>
</feature>
<evidence type="ECO:0000256" key="1">
    <source>
        <dbReference type="SAM" id="MobiDB-lite"/>
    </source>
</evidence>
<sequence>MGGGGGEERAKGDGDGVGDEDGGQGRRGGKRRRRGRRGRGPRARTRAARSRKSAEGCAAAGGTPGFRALHVVGARDDVNPPQGGLQVAAALGGDVLEHPGRHECPMDGQSLAAYRRFLAEAVGPSA</sequence>
<name>A0ABN9TVN5_9DINO</name>
<keyword evidence="3" id="KW-1185">Reference proteome</keyword>
<feature type="region of interest" description="Disordered" evidence="1">
    <location>
        <begin position="1"/>
        <end position="63"/>
    </location>
</feature>
<reference evidence="2" key="1">
    <citation type="submission" date="2023-10" db="EMBL/GenBank/DDBJ databases">
        <authorList>
            <person name="Chen Y."/>
            <person name="Shah S."/>
            <person name="Dougan E. K."/>
            <person name="Thang M."/>
            <person name="Chan C."/>
        </authorList>
    </citation>
    <scope>NUCLEOTIDE SEQUENCE [LARGE SCALE GENOMIC DNA]</scope>
</reference>
<comment type="caution">
    <text evidence="2">The sequence shown here is derived from an EMBL/GenBank/DDBJ whole genome shotgun (WGS) entry which is preliminary data.</text>
</comment>
<evidence type="ECO:0008006" key="4">
    <source>
        <dbReference type="Google" id="ProtNLM"/>
    </source>
</evidence>
<evidence type="ECO:0000313" key="2">
    <source>
        <dbReference type="EMBL" id="CAK0849920.1"/>
    </source>
</evidence>
<accession>A0ABN9TVN5</accession>
<evidence type="ECO:0000313" key="3">
    <source>
        <dbReference type="Proteomes" id="UP001189429"/>
    </source>
</evidence>
<feature type="compositionally biased region" description="Basic residues" evidence="1">
    <location>
        <begin position="27"/>
        <end position="51"/>
    </location>
</feature>
<dbReference type="Proteomes" id="UP001189429">
    <property type="component" value="Unassembled WGS sequence"/>
</dbReference>
<protein>
    <recommendedName>
        <fullName evidence="4">Prolyl aminopeptidase</fullName>
    </recommendedName>
</protein>
<dbReference type="InterPro" id="IPR029058">
    <property type="entry name" value="AB_hydrolase_fold"/>
</dbReference>
<organism evidence="2 3">
    <name type="scientific">Prorocentrum cordatum</name>
    <dbReference type="NCBI Taxonomy" id="2364126"/>
    <lineage>
        <taxon>Eukaryota</taxon>
        <taxon>Sar</taxon>
        <taxon>Alveolata</taxon>
        <taxon>Dinophyceae</taxon>
        <taxon>Prorocentrales</taxon>
        <taxon>Prorocentraceae</taxon>
        <taxon>Prorocentrum</taxon>
    </lineage>
</organism>
<dbReference type="Gene3D" id="3.40.50.1820">
    <property type="entry name" value="alpha/beta hydrolase"/>
    <property type="match status" value="1"/>
</dbReference>